<dbReference type="GO" id="GO:0004497">
    <property type="term" value="F:monooxygenase activity"/>
    <property type="evidence" value="ECO:0007669"/>
    <property type="project" value="UniProtKB-KW"/>
</dbReference>
<comment type="similarity">
    <text evidence="1">Belongs to the nitronate monooxygenase family. NMO class I subfamily.</text>
</comment>
<comment type="caution">
    <text evidence="6">The sequence shown here is derived from an EMBL/GenBank/DDBJ whole genome shotgun (WGS) entry which is preliminary data.</text>
</comment>
<keyword evidence="2" id="KW-0285">Flavoprotein</keyword>
<gene>
    <name evidence="6" type="ORF">HF526_20405</name>
</gene>
<keyword evidence="7" id="KW-1185">Reference proteome</keyword>
<dbReference type="CDD" id="cd04730">
    <property type="entry name" value="NPD_like"/>
    <property type="match status" value="1"/>
</dbReference>
<accession>A0ABX1SHM8</accession>
<name>A0ABX1SHM8_9PSEU</name>
<dbReference type="InterPro" id="IPR013785">
    <property type="entry name" value="Aldolase_TIM"/>
</dbReference>
<protein>
    <submittedName>
        <fullName evidence="6">Nitronate monooxygenase</fullName>
    </submittedName>
</protein>
<dbReference type="Gene3D" id="3.20.20.70">
    <property type="entry name" value="Aldolase class I"/>
    <property type="match status" value="1"/>
</dbReference>
<dbReference type="PANTHER" id="PTHR42747:SF4">
    <property type="entry name" value="BLR1330 PROTEIN"/>
    <property type="match status" value="1"/>
</dbReference>
<evidence type="ECO:0000256" key="2">
    <source>
        <dbReference type="ARBA" id="ARBA00022630"/>
    </source>
</evidence>
<dbReference type="PANTHER" id="PTHR42747">
    <property type="entry name" value="NITRONATE MONOOXYGENASE-RELATED"/>
    <property type="match status" value="1"/>
</dbReference>
<proteinExistence type="inferred from homology"/>
<dbReference type="SUPFAM" id="SSF51412">
    <property type="entry name" value="Inosine monophosphate dehydrogenase (IMPDH)"/>
    <property type="match status" value="1"/>
</dbReference>
<dbReference type="Pfam" id="PF03060">
    <property type="entry name" value="NMO"/>
    <property type="match status" value="1"/>
</dbReference>
<organism evidence="6 7">
    <name type="scientific">Pseudonocardia acidicola</name>
    <dbReference type="NCBI Taxonomy" id="2724939"/>
    <lineage>
        <taxon>Bacteria</taxon>
        <taxon>Bacillati</taxon>
        <taxon>Actinomycetota</taxon>
        <taxon>Actinomycetes</taxon>
        <taxon>Pseudonocardiales</taxon>
        <taxon>Pseudonocardiaceae</taxon>
        <taxon>Pseudonocardia</taxon>
    </lineage>
</organism>
<evidence type="ECO:0000256" key="5">
    <source>
        <dbReference type="ARBA" id="ARBA00023033"/>
    </source>
</evidence>
<evidence type="ECO:0000313" key="7">
    <source>
        <dbReference type="Proteomes" id="UP000820669"/>
    </source>
</evidence>
<reference evidence="6 7" key="1">
    <citation type="submission" date="2020-04" db="EMBL/GenBank/DDBJ databases">
        <authorList>
            <person name="Klaysubun C."/>
            <person name="Duangmal K."/>
            <person name="Lipun K."/>
        </authorList>
    </citation>
    <scope>NUCLEOTIDE SEQUENCE [LARGE SCALE GENOMIC DNA]</scope>
    <source>
        <strain evidence="6 7">K10HN5</strain>
    </source>
</reference>
<sequence>MTATAHDGCGTAATPAPVLARLRIPVVAAPMFLVSGPELVLAAHRAGIVGAFPAPNARELTDFDSWCRTIRDGVAADAAAGAAGSGTWAVNLFAHRTYRRLDAEVDILRRYRPDLVITSLGAPNRVVDTVHGYGGEVFADVATLAQAKRALAAGVDGLVLVCAGGGGHTGTFSPLAFVPAVRDFHDGPLLVAGGIGDGGGVAAVEALGADGAYIGTRFIAATESLAGDGYRDMLLAAEMADVVTSRAVTGVTANWLRPSLERAGYDIDGVGPADFSGDLQGAKPWKSLWSAGHGVGSVRSVTTAQAIVDELAADRAASLRRLADRAATGANTYDSAVRSTVQCDQQCSAIQVGAGEG</sequence>
<dbReference type="EMBL" id="JAAXLA010000040">
    <property type="protein sequence ID" value="NMH99658.1"/>
    <property type="molecule type" value="Genomic_DNA"/>
</dbReference>
<keyword evidence="3" id="KW-0288">FMN</keyword>
<dbReference type="Proteomes" id="UP000820669">
    <property type="component" value="Unassembled WGS sequence"/>
</dbReference>
<evidence type="ECO:0000256" key="4">
    <source>
        <dbReference type="ARBA" id="ARBA00023002"/>
    </source>
</evidence>
<keyword evidence="5 6" id="KW-0503">Monooxygenase</keyword>
<evidence type="ECO:0000313" key="6">
    <source>
        <dbReference type="EMBL" id="NMH99658.1"/>
    </source>
</evidence>
<evidence type="ECO:0000256" key="3">
    <source>
        <dbReference type="ARBA" id="ARBA00022643"/>
    </source>
</evidence>
<keyword evidence="4" id="KW-0560">Oxidoreductase</keyword>
<evidence type="ECO:0000256" key="1">
    <source>
        <dbReference type="ARBA" id="ARBA00009881"/>
    </source>
</evidence>
<dbReference type="InterPro" id="IPR004136">
    <property type="entry name" value="NMO"/>
</dbReference>